<dbReference type="Proteomes" id="UP000321720">
    <property type="component" value="Unassembled WGS sequence"/>
</dbReference>
<organism evidence="1 2">
    <name type="scientific">Cellulomonas composti</name>
    <dbReference type="NCBI Taxonomy" id="266130"/>
    <lineage>
        <taxon>Bacteria</taxon>
        <taxon>Bacillati</taxon>
        <taxon>Actinomycetota</taxon>
        <taxon>Actinomycetes</taxon>
        <taxon>Micrococcales</taxon>
        <taxon>Cellulomonadaceae</taxon>
        <taxon>Cellulomonas</taxon>
    </lineage>
</organism>
<keyword evidence="2" id="KW-1185">Reference proteome</keyword>
<sequence length="227" mass="25860">MGRRPLPVVCKGCGVAAMTKRLRERLERDFPEPGSATEAVRIVDESSDLERVQAAIVLWAKGDLGKLRDASRLAHEDWRDALVRGELADDDWQERLDAELGLSDATDVEIGGQPRDVVTLWRPTGPEELALVEASGWRRWPPRLPDQPIFYPVLNEDYAIRIARDWNVKASGVGHVTRFDVRREHLEQYEVQQVGGETILEYWIPAERLDELNDNIVGTIEVVRTFR</sequence>
<evidence type="ECO:0000313" key="2">
    <source>
        <dbReference type="Proteomes" id="UP000321720"/>
    </source>
</evidence>
<protein>
    <submittedName>
        <fullName evidence="1">Uncharacterized protein</fullName>
    </submittedName>
</protein>
<gene>
    <name evidence="1" type="ORF">CCO02nite_07990</name>
</gene>
<dbReference type="AlphaFoldDB" id="A0A511J812"/>
<comment type="caution">
    <text evidence="1">The sequence shown here is derived from an EMBL/GenBank/DDBJ whole genome shotgun (WGS) entry which is preliminary data.</text>
</comment>
<dbReference type="EMBL" id="BJWG01000002">
    <property type="protein sequence ID" value="GEL94141.1"/>
    <property type="molecule type" value="Genomic_DNA"/>
</dbReference>
<reference evidence="1 2" key="1">
    <citation type="submission" date="2019-07" db="EMBL/GenBank/DDBJ databases">
        <title>Whole genome shotgun sequence of Cellulomonas composti NBRC 100758.</title>
        <authorList>
            <person name="Hosoyama A."/>
            <person name="Uohara A."/>
            <person name="Ohji S."/>
            <person name="Ichikawa N."/>
        </authorList>
    </citation>
    <scope>NUCLEOTIDE SEQUENCE [LARGE SCALE GENOMIC DNA]</scope>
    <source>
        <strain evidence="1 2">NBRC 100758</strain>
    </source>
</reference>
<accession>A0A511J812</accession>
<name>A0A511J812_9CELL</name>
<proteinExistence type="predicted"/>
<evidence type="ECO:0000313" key="1">
    <source>
        <dbReference type="EMBL" id="GEL94141.1"/>
    </source>
</evidence>